<accession>A0A4S2L7Y4</accession>
<comment type="caution">
    <text evidence="1">The sequence shown here is derived from an EMBL/GenBank/DDBJ whole genome shotgun (WGS) entry which is preliminary data.</text>
</comment>
<proteinExistence type="predicted"/>
<name>A0A4S2L7Y4_9HYME</name>
<protein>
    <submittedName>
        <fullName evidence="1">Uncharacterized protein</fullName>
    </submittedName>
</protein>
<reference evidence="1 2" key="1">
    <citation type="journal article" date="2019" name="Philos. Trans. R. Soc. Lond., B, Biol. Sci.">
        <title>Ant behaviour and brain gene expression of defending hosts depend on the ecological success of the intruding social parasite.</title>
        <authorList>
            <person name="Kaur R."/>
            <person name="Stoldt M."/>
            <person name="Jongepier E."/>
            <person name="Feldmeyer B."/>
            <person name="Menzel F."/>
            <person name="Bornberg-Bauer E."/>
            <person name="Foitzik S."/>
        </authorList>
    </citation>
    <scope>NUCLEOTIDE SEQUENCE [LARGE SCALE GENOMIC DNA]</scope>
    <source>
        <tissue evidence="1">Whole body</tissue>
    </source>
</reference>
<keyword evidence="2" id="KW-1185">Reference proteome</keyword>
<sequence length="146" mass="16414">MSDFPARFHFLPRVSNYAPRCIVCNRKRVTIVEPLKESDALGKTRPCDTSDCRLPPSRRFNPFFSPRLGCCRLGGFDTRPSRAVIKPRPDSYLNGQLSLDLDGEKSIGFCEPLALKLPTARPGSRLRQALNYPSATYRSVSLCHLD</sequence>
<evidence type="ECO:0000313" key="2">
    <source>
        <dbReference type="Proteomes" id="UP000310200"/>
    </source>
</evidence>
<gene>
    <name evidence="1" type="ORF">DBV15_10541</name>
</gene>
<organism evidence="1 2">
    <name type="scientific">Temnothorax longispinosus</name>
    <dbReference type="NCBI Taxonomy" id="300112"/>
    <lineage>
        <taxon>Eukaryota</taxon>
        <taxon>Metazoa</taxon>
        <taxon>Ecdysozoa</taxon>
        <taxon>Arthropoda</taxon>
        <taxon>Hexapoda</taxon>
        <taxon>Insecta</taxon>
        <taxon>Pterygota</taxon>
        <taxon>Neoptera</taxon>
        <taxon>Endopterygota</taxon>
        <taxon>Hymenoptera</taxon>
        <taxon>Apocrita</taxon>
        <taxon>Aculeata</taxon>
        <taxon>Formicoidea</taxon>
        <taxon>Formicidae</taxon>
        <taxon>Myrmicinae</taxon>
        <taxon>Temnothorax</taxon>
    </lineage>
</organism>
<dbReference type="AlphaFoldDB" id="A0A4S2L7Y4"/>
<dbReference type="EMBL" id="QBLH01000329">
    <property type="protein sequence ID" value="TGZ56517.1"/>
    <property type="molecule type" value="Genomic_DNA"/>
</dbReference>
<dbReference type="Proteomes" id="UP000310200">
    <property type="component" value="Unassembled WGS sequence"/>
</dbReference>
<evidence type="ECO:0000313" key="1">
    <source>
        <dbReference type="EMBL" id="TGZ56517.1"/>
    </source>
</evidence>